<evidence type="ECO:0000259" key="1">
    <source>
        <dbReference type="Pfam" id="PF04765"/>
    </source>
</evidence>
<dbReference type="Pfam" id="PF04765">
    <property type="entry name" value="TOD1_MUCI70"/>
    <property type="match status" value="1"/>
</dbReference>
<organism evidence="2 3">
    <name type="scientific">Cohnella xylanilytica</name>
    <dbReference type="NCBI Taxonomy" id="557555"/>
    <lineage>
        <taxon>Bacteria</taxon>
        <taxon>Bacillati</taxon>
        <taxon>Bacillota</taxon>
        <taxon>Bacilli</taxon>
        <taxon>Bacillales</taxon>
        <taxon>Paenibacillaceae</taxon>
        <taxon>Cohnella</taxon>
    </lineage>
</organism>
<dbReference type="AlphaFoldDB" id="A0A841U3M2"/>
<feature type="domain" description="TOD1/MUCI70 glycosyltransferase-like" evidence="1">
    <location>
        <begin position="22"/>
        <end position="209"/>
    </location>
</feature>
<reference evidence="2 3" key="1">
    <citation type="submission" date="2020-08" db="EMBL/GenBank/DDBJ databases">
        <title>Cohnella phylogeny.</title>
        <authorList>
            <person name="Dunlap C."/>
        </authorList>
    </citation>
    <scope>NUCLEOTIDE SEQUENCE [LARGE SCALE GENOMIC DNA]</scope>
    <source>
        <strain evidence="2 3">DSM 25239</strain>
    </source>
</reference>
<accession>A0A841U3M2</accession>
<dbReference type="InterPro" id="IPR048354">
    <property type="entry name" value="TOD1_MUCI70_glycTrfase_dom"/>
</dbReference>
<comment type="caution">
    <text evidence="2">The sequence shown here is derived from an EMBL/GenBank/DDBJ whole genome shotgun (WGS) entry which is preliminary data.</text>
</comment>
<evidence type="ECO:0000313" key="2">
    <source>
        <dbReference type="EMBL" id="MBB6693728.1"/>
    </source>
</evidence>
<name>A0A841U3M2_9BACL</name>
<proteinExistence type="predicted"/>
<protein>
    <submittedName>
        <fullName evidence="2">DUF616 domain-containing protein</fullName>
    </submittedName>
</protein>
<gene>
    <name evidence="2" type="ORF">H7B90_20230</name>
</gene>
<dbReference type="PANTHER" id="PTHR12956">
    <property type="entry name" value="ALKALINE CERAMIDASE-RELATED"/>
    <property type="match status" value="1"/>
</dbReference>
<sequence length="235" mass="27223">MEGTHSDKKEGEAGTVTASKVVYTAIFGDRDLLRDPDPPNDGVDYVCFTDNPGRLQVRAWKLVPVIRRRADPVREARWFKTQPHVLFPGHEISLWVDANFAISGDVASLMERELAGHALAAFRHPDRICLYREAELCALFRLDDPELIRRQTERYRLLGYPENNGLIMASILLRRHNDPFVASCMNQWWAEIDRFSRRDQLSFNYVAWRNGLSYRLFDEPILAHPNFQFRGHGEP</sequence>
<keyword evidence="3" id="KW-1185">Reference proteome</keyword>
<evidence type="ECO:0000313" key="3">
    <source>
        <dbReference type="Proteomes" id="UP000553776"/>
    </source>
</evidence>
<dbReference type="InterPro" id="IPR006852">
    <property type="entry name" value="TOD1_MUCI70"/>
</dbReference>
<dbReference type="Proteomes" id="UP000553776">
    <property type="component" value="Unassembled WGS sequence"/>
</dbReference>
<dbReference type="RefSeq" id="WP_185137710.1">
    <property type="nucleotide sequence ID" value="NZ_BORM01000087.1"/>
</dbReference>
<dbReference type="EMBL" id="JACJVR010000079">
    <property type="protein sequence ID" value="MBB6693728.1"/>
    <property type="molecule type" value="Genomic_DNA"/>
</dbReference>